<sequence>MSVRLNQASDTEGTLPLLEQITLSEFVSQLIQLSDQDRDELQQHSAEECEAEVNRLVQLVQDPSRGTLTVQETVGRLFMLQHRQADLEIKALRAEIKALNRSNERLNSEVQDLRHDLKRAPDALEEHTSKPDESELSQAAATSSLSRGNSQELPASRPGHQARVSVTSSLRDSFKGGEHSVSEDETEYYGSVSRDSRRGLARRQDAHSRHGSRDRSTERRRFTRDLPSRSPSREEKRRSGLLPPFLPSRRREQEVHFEASPSLHGDRSMSCGRRSVRYDSASPPRRSRDTLRYVSVSPSRGGRDASRYESASPPRRKTDMRRRDSTSPYRSGSSVSRRDSAYRSRSRADIYRDAYQDRREATPSQPRRNAYDVHARTRTTWSEEESSSSESDYEFHKPRSWGSRHGPRLKHLDSIAKDIEQFDPEKQDHNVEDYLRELERCLSDLPNATRQERVKLIWKTSSRSVRAFIHSQPLIVRESFSQLSRALIEEFSPFANETSATISALQIRHRRSEAPKEFYNRLKHAFFQGRNGPGLTEDRAFKSLFLHNLHSCIRTHVTLMTQIGNPPMHEIRRIAQLAWETVAHTGDRRDEDPKFPGALIQKSNAKRIYTAVLVGNCLDLKALLDTGSEISLMCSNMLTEIPKRTLTIGRRLWVYTCNHSLTSYTQDRAPITHRARLGVTFPEMKDPHPVRISKAPTEPQPVGQKLLGELASSPVGVEVNPSSLEEPNHLCQGAEVQKQLTKAGALGTDTQRQELRHLVYDPQAICTRDTDDGSVTSTRTVHTHTKLGTLPKFVHQYKIPKRQKSYLAGLLTATSVVGPLFVVRLSF</sequence>
<reference evidence="3" key="1">
    <citation type="journal article" date="2023" name="Science">
        <title>Genome structures resolve the early diversification of teleost fishes.</title>
        <authorList>
            <person name="Parey E."/>
            <person name="Louis A."/>
            <person name="Montfort J."/>
            <person name="Bouchez O."/>
            <person name="Roques C."/>
            <person name="Iampietro C."/>
            <person name="Lluch J."/>
            <person name="Castinel A."/>
            <person name="Donnadieu C."/>
            <person name="Desvignes T."/>
            <person name="Floi Bucao C."/>
            <person name="Jouanno E."/>
            <person name="Wen M."/>
            <person name="Mejri S."/>
            <person name="Dirks R."/>
            <person name="Jansen H."/>
            <person name="Henkel C."/>
            <person name="Chen W.J."/>
            <person name="Zahm M."/>
            <person name="Cabau C."/>
            <person name="Klopp C."/>
            <person name="Thompson A.W."/>
            <person name="Robinson-Rechavi M."/>
            <person name="Braasch I."/>
            <person name="Lecointre G."/>
            <person name="Bobe J."/>
            <person name="Postlethwait J.H."/>
            <person name="Berthelot C."/>
            <person name="Roest Crollius H."/>
            <person name="Guiguen Y."/>
        </authorList>
    </citation>
    <scope>NUCLEOTIDE SEQUENCE</scope>
    <source>
        <strain evidence="3">WJC10195</strain>
    </source>
</reference>
<feature type="coiled-coil region" evidence="1">
    <location>
        <begin position="82"/>
        <end position="116"/>
    </location>
</feature>
<feature type="compositionally biased region" description="Basic and acidic residues" evidence="2">
    <location>
        <begin position="172"/>
        <end position="182"/>
    </location>
</feature>
<proteinExistence type="predicted"/>
<evidence type="ECO:0000313" key="4">
    <source>
        <dbReference type="Proteomes" id="UP001152622"/>
    </source>
</evidence>
<dbReference type="PROSITE" id="PS00141">
    <property type="entry name" value="ASP_PROTEASE"/>
    <property type="match status" value="1"/>
</dbReference>
<evidence type="ECO:0000313" key="3">
    <source>
        <dbReference type="EMBL" id="KAJ8339279.1"/>
    </source>
</evidence>
<feature type="compositionally biased region" description="Basic and acidic residues" evidence="2">
    <location>
        <begin position="124"/>
        <end position="133"/>
    </location>
</feature>
<feature type="region of interest" description="Disordered" evidence="2">
    <location>
        <begin position="124"/>
        <end position="408"/>
    </location>
</feature>
<dbReference type="GO" id="GO:0006508">
    <property type="term" value="P:proteolysis"/>
    <property type="evidence" value="ECO:0007669"/>
    <property type="project" value="InterPro"/>
</dbReference>
<feature type="compositionally biased region" description="Basic and acidic residues" evidence="2">
    <location>
        <begin position="194"/>
        <end position="238"/>
    </location>
</feature>
<feature type="compositionally biased region" description="Basic and acidic residues" evidence="2">
    <location>
        <begin position="336"/>
        <end position="361"/>
    </location>
</feature>
<organism evidence="3 4">
    <name type="scientific">Synaphobranchus kaupii</name>
    <name type="common">Kaup's arrowtooth eel</name>
    <dbReference type="NCBI Taxonomy" id="118154"/>
    <lineage>
        <taxon>Eukaryota</taxon>
        <taxon>Metazoa</taxon>
        <taxon>Chordata</taxon>
        <taxon>Craniata</taxon>
        <taxon>Vertebrata</taxon>
        <taxon>Euteleostomi</taxon>
        <taxon>Actinopterygii</taxon>
        <taxon>Neopterygii</taxon>
        <taxon>Teleostei</taxon>
        <taxon>Anguilliformes</taxon>
        <taxon>Synaphobranchidae</taxon>
        <taxon>Synaphobranchus</taxon>
    </lineage>
</organism>
<protein>
    <submittedName>
        <fullName evidence="3">Uncharacterized protein</fullName>
    </submittedName>
</protein>
<accession>A0A9Q1EI74</accession>
<dbReference type="GO" id="GO:0004190">
    <property type="term" value="F:aspartic-type endopeptidase activity"/>
    <property type="evidence" value="ECO:0007669"/>
    <property type="project" value="InterPro"/>
</dbReference>
<dbReference type="OrthoDB" id="8936501at2759"/>
<dbReference type="EMBL" id="JAINUF010000017">
    <property type="protein sequence ID" value="KAJ8339279.1"/>
    <property type="molecule type" value="Genomic_DNA"/>
</dbReference>
<keyword evidence="4" id="KW-1185">Reference proteome</keyword>
<comment type="caution">
    <text evidence="3">The sequence shown here is derived from an EMBL/GenBank/DDBJ whole genome shotgun (WGS) entry which is preliminary data.</text>
</comment>
<gene>
    <name evidence="3" type="ORF">SKAU_G00360650</name>
</gene>
<evidence type="ECO:0000256" key="2">
    <source>
        <dbReference type="SAM" id="MobiDB-lite"/>
    </source>
</evidence>
<keyword evidence="1" id="KW-0175">Coiled coil</keyword>
<evidence type="ECO:0000256" key="1">
    <source>
        <dbReference type="SAM" id="Coils"/>
    </source>
</evidence>
<feature type="compositionally biased region" description="Polar residues" evidence="2">
    <location>
        <begin position="136"/>
        <end position="153"/>
    </location>
</feature>
<dbReference type="Proteomes" id="UP001152622">
    <property type="component" value="Chromosome 17"/>
</dbReference>
<dbReference type="InterPro" id="IPR001969">
    <property type="entry name" value="Aspartic_peptidase_AS"/>
</dbReference>
<dbReference type="AlphaFoldDB" id="A0A9Q1EI74"/>
<name>A0A9Q1EI74_SYNKA</name>